<dbReference type="Proteomes" id="UP000085678">
    <property type="component" value="Unplaced"/>
</dbReference>
<evidence type="ECO:0000259" key="9">
    <source>
        <dbReference type="PROSITE" id="PS50102"/>
    </source>
</evidence>
<dbReference type="FunFam" id="3.90.228.10:FF:000008">
    <property type="entry name" value="Poly [ADP-ribose] polymerase"/>
    <property type="match status" value="1"/>
</dbReference>
<dbReference type="GO" id="GO:0044389">
    <property type="term" value="F:ubiquitin-like protein ligase binding"/>
    <property type="evidence" value="ECO:0007669"/>
    <property type="project" value="TreeGrafter"/>
</dbReference>
<keyword evidence="3 7" id="KW-0808">Transferase</keyword>
<dbReference type="CDD" id="cd01439">
    <property type="entry name" value="TCCD_inducible_PARP_like"/>
    <property type="match status" value="1"/>
</dbReference>
<dbReference type="GO" id="GO:0070212">
    <property type="term" value="P:protein poly-ADP-ribosylation"/>
    <property type="evidence" value="ECO:0007669"/>
    <property type="project" value="TreeGrafter"/>
</dbReference>
<feature type="compositionally biased region" description="Polar residues" evidence="8">
    <location>
        <begin position="1"/>
        <end position="19"/>
    </location>
</feature>
<evidence type="ECO:0000256" key="1">
    <source>
        <dbReference type="ARBA" id="ARBA00004123"/>
    </source>
</evidence>
<dbReference type="PROSITE" id="PS51059">
    <property type="entry name" value="PARP_CATALYTIC"/>
    <property type="match status" value="1"/>
</dbReference>
<organism evidence="13 14">
    <name type="scientific">Lingula anatina</name>
    <name type="common">Brachiopod</name>
    <name type="synonym">Lingula unguis</name>
    <dbReference type="NCBI Taxonomy" id="7574"/>
    <lineage>
        <taxon>Eukaryota</taxon>
        <taxon>Metazoa</taxon>
        <taxon>Spiralia</taxon>
        <taxon>Lophotrochozoa</taxon>
        <taxon>Brachiopoda</taxon>
        <taxon>Linguliformea</taxon>
        <taxon>Lingulata</taxon>
        <taxon>Lingulida</taxon>
        <taxon>Linguloidea</taxon>
        <taxon>Lingulidae</taxon>
        <taxon>Lingula</taxon>
    </lineage>
</organism>
<dbReference type="CDD" id="cd02903">
    <property type="entry name" value="Macro_BAL-like"/>
    <property type="match status" value="1"/>
</dbReference>
<keyword evidence="13" id="KW-1185">Reference proteome</keyword>
<dbReference type="Pfam" id="PF00644">
    <property type="entry name" value="PARP"/>
    <property type="match status" value="1"/>
</dbReference>
<feature type="domain" description="Macro" evidence="12">
    <location>
        <begin position="960"/>
        <end position="1133"/>
    </location>
</feature>
<dbReference type="InParanoid" id="A0A1S3K0S6"/>
<dbReference type="RefSeq" id="XP_013416238.2">
    <property type="nucleotide sequence ID" value="XM_013560784.2"/>
</dbReference>
<feature type="domain" description="RRM" evidence="9">
    <location>
        <begin position="187"/>
        <end position="262"/>
    </location>
</feature>
<dbReference type="Gene3D" id="3.40.220.10">
    <property type="entry name" value="Leucine Aminopeptidase, subunit E, domain 1"/>
    <property type="match status" value="3"/>
</dbReference>
<evidence type="ECO:0000256" key="8">
    <source>
        <dbReference type="SAM" id="MobiDB-lite"/>
    </source>
</evidence>
<dbReference type="InterPro" id="IPR037197">
    <property type="entry name" value="WWE_dom_sf"/>
</dbReference>
<gene>
    <name evidence="14" type="primary">LOC106177874</name>
</gene>
<evidence type="ECO:0000256" key="2">
    <source>
        <dbReference type="ARBA" id="ARBA00022676"/>
    </source>
</evidence>
<evidence type="ECO:0000256" key="4">
    <source>
        <dbReference type="ARBA" id="ARBA00023027"/>
    </source>
</evidence>
<feature type="region of interest" description="Disordered" evidence="8">
    <location>
        <begin position="1"/>
        <end position="21"/>
    </location>
</feature>
<evidence type="ECO:0000256" key="5">
    <source>
        <dbReference type="ARBA" id="ARBA00023242"/>
    </source>
</evidence>
<name>A0A1S3K0S6_LINAN</name>
<dbReference type="InterPro" id="IPR012317">
    <property type="entry name" value="Poly(ADP-ribose)pol_cat_dom"/>
</dbReference>
<dbReference type="GO" id="GO:0060335">
    <property type="term" value="P:positive regulation of type II interferon-mediated signaling pathway"/>
    <property type="evidence" value="ECO:0007669"/>
    <property type="project" value="TreeGrafter"/>
</dbReference>
<dbReference type="InterPro" id="IPR002589">
    <property type="entry name" value="Macro_dom"/>
</dbReference>
<dbReference type="PROSITE" id="PS50102">
    <property type="entry name" value="RRM"/>
    <property type="match status" value="1"/>
</dbReference>
<evidence type="ECO:0000259" key="10">
    <source>
        <dbReference type="PROSITE" id="PS50918"/>
    </source>
</evidence>
<dbReference type="Gene3D" id="3.90.228.10">
    <property type="match status" value="1"/>
</dbReference>
<dbReference type="EC" id="2.4.2.-" evidence="7"/>
<dbReference type="GO" id="GO:1990404">
    <property type="term" value="F:NAD+-protein mono-ADP-ribosyltransferase activity"/>
    <property type="evidence" value="ECO:0007669"/>
    <property type="project" value="TreeGrafter"/>
</dbReference>
<dbReference type="PANTHER" id="PTHR14453">
    <property type="entry name" value="PARP/ZINC FINGER CCCH TYPE DOMAIN CONTAINING PROTEIN"/>
    <property type="match status" value="1"/>
</dbReference>
<reference evidence="14" key="1">
    <citation type="submission" date="2025-08" db="UniProtKB">
        <authorList>
            <consortium name="RefSeq"/>
        </authorList>
    </citation>
    <scope>IDENTIFICATION</scope>
    <source>
        <tissue evidence="14">Gonads</tissue>
    </source>
</reference>
<evidence type="ECO:0000256" key="7">
    <source>
        <dbReference type="RuleBase" id="RU362114"/>
    </source>
</evidence>
<dbReference type="InterPro" id="IPR043472">
    <property type="entry name" value="Macro_dom-like"/>
</dbReference>
<comment type="subcellular location">
    <subcellularLocation>
        <location evidence="1">Nucleus</location>
    </subcellularLocation>
</comment>
<dbReference type="SUPFAM" id="SSF56399">
    <property type="entry name" value="ADP-ribosylation"/>
    <property type="match status" value="1"/>
</dbReference>
<dbReference type="InterPro" id="IPR000504">
    <property type="entry name" value="RRM_dom"/>
</dbReference>
<evidence type="ECO:0000259" key="12">
    <source>
        <dbReference type="PROSITE" id="PS51154"/>
    </source>
</evidence>
<dbReference type="KEGG" id="lak:106177874"/>
<dbReference type="Gene3D" id="3.30.70.330">
    <property type="match status" value="2"/>
</dbReference>
<keyword evidence="2 7" id="KW-0328">Glycosyltransferase</keyword>
<accession>A0A1S3K0S6</accession>
<dbReference type="SUPFAM" id="SSF52949">
    <property type="entry name" value="Macro domain-like"/>
    <property type="match status" value="3"/>
</dbReference>
<dbReference type="PROSITE" id="PS50918">
    <property type="entry name" value="WWE"/>
    <property type="match status" value="1"/>
</dbReference>
<protein>
    <recommendedName>
        <fullName evidence="7">Poly [ADP-ribose] polymerase</fullName>
        <shortName evidence="7">PARP</shortName>
        <ecNumber evidence="7">2.4.2.-</ecNumber>
    </recommendedName>
</protein>
<evidence type="ECO:0000259" key="11">
    <source>
        <dbReference type="PROSITE" id="PS51059"/>
    </source>
</evidence>
<evidence type="ECO:0000256" key="6">
    <source>
        <dbReference type="PROSITE-ProRule" id="PRU00176"/>
    </source>
</evidence>
<feature type="domain" description="PARP catalytic" evidence="11">
    <location>
        <begin position="1536"/>
        <end position="1738"/>
    </location>
</feature>
<feature type="domain" description="Macro" evidence="12">
    <location>
        <begin position="1150"/>
        <end position="1323"/>
    </location>
</feature>
<dbReference type="InterPro" id="IPR012677">
    <property type="entry name" value="Nucleotide-bd_a/b_plait_sf"/>
</dbReference>
<dbReference type="STRING" id="7574.A0A1S3K0S6"/>
<feature type="domain" description="Macro" evidence="12">
    <location>
        <begin position="753"/>
        <end position="932"/>
    </location>
</feature>
<keyword evidence="6" id="KW-0694">RNA-binding</keyword>
<evidence type="ECO:0000313" key="14">
    <source>
        <dbReference type="RefSeq" id="XP_013416238.2"/>
    </source>
</evidence>
<keyword evidence="4 7" id="KW-0520">NAD</keyword>
<dbReference type="InterPro" id="IPR004170">
    <property type="entry name" value="WWE_dom"/>
</dbReference>
<sequence>MSQLNNLNCPPSSSGTTGSVLEVTEYPPRTDEETIDLYFSRNEFGAPDITAITISKKRSAIYVTFANESERAKVLREKRHTIRGTLVSVRPVSCVPEDSVDSVDDRSVLVKGIPPGTSRETVSHFLEKLAGPDLAVVGAHTGIDPTSSVLTFDGEISDRVFTTMSQNVSKESFLGTFLTVEQVQKPNAVLVKGIKDEQYFKQKLEYYFESKKSRGGSVKDVVILRNRKAAVVTFQEADVAKRVSENSHTLEGIQLHVSVYYREIGYEEDDDEEDTGDSWTLEFPCDPHIVSFLSERPAQKRRLADNLKPIHGSLPQSWIDVTSNQIRVVADESKRMDRKEKWEKKCAEVVQEFLDRFTSKSVHFPDYVWSRIEEECEVHTIYYQELIDVQAAPASHDVRVTGVEDECQKIFKDFARIQREEKKKSKKEEKEITKVLTDKNKTKLALIESVGVAGVPAGVVVMIRANEGEIEFKGKATLVERAVTKFLDVLTSIKENSIHVTEKHFARILASKGGGEKVRCILKKAGLDVVHEVTGKASECMMRFYSFHPEATEKAAEVIQASLTTQSIPVQKSKLSYLHTDPWETLQENLAKDLCVLMEVTDLRDTKTVAVYGFSDDVKEASKQITVHLGQKTVASETMSILPGQAEYIIKFKVPEIKDLEKKKGVQIMIKKIGELIIQGPTDKIREVESSLTAIVDKIKNKQVAIKQPGMVTSMQSGSGRILLENLEKKNSVYIAIKTAASTTTTSTTASPTPTGSFTTPEGINITLVEGNIEQETADVIVNSIKFDMDLSAGNVSAAIAQVAGPQLQQECTKIGKMSAGEMKKTGGFNLQCKEIYHVVCPDWEPGKEQTLSSLMSQCLAQAHQDGVSSIAFPTIGTGNLKFPKEVVADVMFKETVQFSANNSQTKVKDIRFVLYPQDAQSITSFKMKLLEVQGRPKTVRMRRRVAKPNTPGLTLKSISATCTETDYHGVTIQVQQGDLTKDKVDVIVNTSDDKLNFGKLGDHIVQEGGQSIKDECDQHAGNVQKGQIIVTGAGKLPFKKVYHMILTHKNLIHQSVEKCCELAEKFRCSSISFPAIGTGNANVPVAESAKETIDGILGFVEKTKPPHLRRIRLTIFDQRQVGQFHSELRCRGTAPVTGAAAGISIKSEKPNFMELSCNAVTVQVKQGNVMDDTVDIIVNTVDSQLNMGVLGAHLVKAGGDDINKELQTKKRHAQKGAVLDTTPGTLPFKRIYHVVIPPANQIHRSIQQCLTLAEKFKCSSIAFPAIGTGKAHVDPAECAKEMLGGIFQTLQENRMQNLKAICVTVFDRGQIPMFIDEARAQSSGTGVVTRGTRIGRRQTMRQRQNLTALQRVILDIYGASEKVAKTDKDIAAFIQQNTQKETIQLKGQKLTQADISEIRDLEVERGVTITIDTNASTIVIVGCSMDVSPTVNTIYKIIHKKIEDRAEEEKATGLQRNVQWCWIAAADQSREPFDKMTNYRVEMAHRAKKGSVVYEIEGSKCRLDFSTMTETDCSDGVITQVIREVKDHSVPAHWSPQPRDNNIPRVVHLVNIKAGDQEFDKVAGQFNAAFDADTVPRKKITQLIRIQNPDLYKQYKTYSDKLKRENQGVNNEMSLFHGTSEDKCDYINHQGFNRSFSGLNVGAIYGKGVYFAKNATYSADPKYCTPNTAGEQFMFVAKVLVGSYTKGDPKMLTPPPKDPQRPLVTYNSVVDNDQTPTIFVIFFDAQAYPEYLIKFQS</sequence>
<dbReference type="PANTHER" id="PTHR14453:SF67">
    <property type="entry name" value="POLY [ADP-RIBOSE] POLYMERASE"/>
    <property type="match status" value="1"/>
</dbReference>
<evidence type="ECO:0000256" key="3">
    <source>
        <dbReference type="ARBA" id="ARBA00022679"/>
    </source>
</evidence>
<dbReference type="Pfam" id="PF22005">
    <property type="entry name" value="WWE_1"/>
    <property type="match status" value="1"/>
</dbReference>
<dbReference type="SUPFAM" id="SSF54928">
    <property type="entry name" value="RNA-binding domain, RBD"/>
    <property type="match status" value="1"/>
</dbReference>
<dbReference type="GO" id="GO:0003723">
    <property type="term" value="F:RNA binding"/>
    <property type="evidence" value="ECO:0007669"/>
    <property type="project" value="UniProtKB-UniRule"/>
</dbReference>
<dbReference type="GeneID" id="106177874"/>
<feature type="domain" description="WWE" evidence="10">
    <location>
        <begin position="1447"/>
        <end position="1524"/>
    </location>
</feature>
<dbReference type="PROSITE" id="PS51154">
    <property type="entry name" value="MACRO"/>
    <property type="match status" value="3"/>
</dbReference>
<keyword evidence="5" id="KW-0539">Nucleus</keyword>
<dbReference type="Pfam" id="PF01661">
    <property type="entry name" value="Macro"/>
    <property type="match status" value="3"/>
</dbReference>
<dbReference type="GO" id="GO:0005634">
    <property type="term" value="C:nucleus"/>
    <property type="evidence" value="ECO:0007669"/>
    <property type="project" value="UniProtKB-SubCell"/>
</dbReference>
<dbReference type="SUPFAM" id="SSF117839">
    <property type="entry name" value="WWE domain"/>
    <property type="match status" value="1"/>
</dbReference>
<dbReference type="InterPro" id="IPR035979">
    <property type="entry name" value="RBD_domain_sf"/>
</dbReference>
<dbReference type="GO" id="GO:0003950">
    <property type="term" value="F:NAD+ poly-ADP-ribosyltransferase activity"/>
    <property type="evidence" value="ECO:0007669"/>
    <property type="project" value="UniProtKB-UniRule"/>
</dbReference>
<dbReference type="SMART" id="SM00506">
    <property type="entry name" value="A1pp"/>
    <property type="match status" value="3"/>
</dbReference>
<dbReference type="GO" id="GO:0005737">
    <property type="term" value="C:cytoplasm"/>
    <property type="evidence" value="ECO:0007669"/>
    <property type="project" value="TreeGrafter"/>
</dbReference>
<dbReference type="InterPro" id="IPR052056">
    <property type="entry name" value="Mono-ARTD/PARP"/>
</dbReference>
<dbReference type="OrthoDB" id="6133115at2759"/>
<dbReference type="GO" id="GO:0010629">
    <property type="term" value="P:negative regulation of gene expression"/>
    <property type="evidence" value="ECO:0007669"/>
    <property type="project" value="TreeGrafter"/>
</dbReference>
<proteinExistence type="predicted"/>
<dbReference type="GO" id="GO:0003714">
    <property type="term" value="F:transcription corepressor activity"/>
    <property type="evidence" value="ECO:0007669"/>
    <property type="project" value="TreeGrafter"/>
</dbReference>
<dbReference type="Pfam" id="PF23085">
    <property type="entry name" value="RRM_PARP14_3"/>
    <property type="match status" value="2"/>
</dbReference>
<evidence type="ECO:0000313" key="13">
    <source>
        <dbReference type="Proteomes" id="UP000085678"/>
    </source>
</evidence>
<dbReference type="Gene3D" id="3.30.720.50">
    <property type="match status" value="1"/>
</dbReference>
<dbReference type="InterPro" id="IPR054596">
    <property type="entry name" value="PARP14_WWE"/>
</dbReference>